<dbReference type="InParanoid" id="A0A1Y2M0B3"/>
<feature type="coiled-coil region" evidence="1">
    <location>
        <begin position="888"/>
        <end position="915"/>
    </location>
</feature>
<keyword evidence="4" id="KW-1185">Reference proteome</keyword>
<feature type="compositionally biased region" description="Polar residues" evidence="2">
    <location>
        <begin position="631"/>
        <end position="647"/>
    </location>
</feature>
<sequence>MAPQEKTKNLFTTRHLSRNRMDVSAAWLYLDAPSESRLRARRQHKQALQKKVQTQQLESSLRSGDIAAYDTSVMEMLLDSEIRNAELQQTARDRLESQQDLQQRLEQLERIQPSLQLEIKKSKRSVARISRKNARLKRIIGKLVRKYSIENQDYQDTLLRFEDGHRDMEASYTNEITRLHVQLKDMKEVHRSLNSDLETEYAAFERIRHQKEEDDQEYVDEVENHKKTRAEVVNLQSHVQSLKAANKIYTKNSRRIADLEVNRESLRQQIFSAQKDLHQSERSELALEAELRELRRHLKQKTDAHDDLGKVLEQRDRVESELRRQLEAYSAELHEERLTEDDLHLQLVIQEEAFDAMNADLEQREKDVMKFEEQLAEKHEACKNLETDVEQRRFAENDLQLQLVDQKEAFDTLNAEHEQREIELGEQLADKDKACKNLKHDFEQERLDATELQYQLAASREACVTLKAEVDEGGLIVNELEDEYADLYEFFTFVSEDLEREKDALDDVEQEIVEKNRVYALLKKELEGERLAVGQFKDKIDHLVNELDKEKECAVNKRQAYDADLQQKKQYISDLEGLRGKNEDLSRELEQQKRIAGDVGQKLATKTSDHQHLKDTLEQEQKRFGRELQQKEQSVSDISQELVTKTSSHQDLERTLDQERRTSTKQLRDEVDKAEILTCNLGLARTGEFIMQNLLLRSQCALSRRRKLHESVYSGLQGRISRYQHDLDARVEESNSLKATNSRIIRSLSRHEREQSTLKESIEELRAKNLVLEESHANCDTVAVALHSKLDDVLSESAKKTEEWEVQDRGYKAKIQAIVDSRCNILTFIYQHFNVRSPNFTRDVEFGPEDLRAATDNHIFLLQATAKHRNSVVDKEAQRRVDDLQDHIDEQTAIVKLLNEAKAALEQKLENTIQQHDIRETAHIQNKHYREKASAQLIAANQDLRTKLTEAYHDQEMRTGRIRELESQIRQTEAEIEDFKAFKSTANDVVDELSRRLQVATDGFDSLKAR</sequence>
<dbReference type="OMA" id="IMQDTVE"/>
<dbReference type="STRING" id="105696.A0A1Y2M0B3"/>
<organism evidence="3 4">
    <name type="scientific">Epicoccum nigrum</name>
    <name type="common">Soil fungus</name>
    <name type="synonym">Epicoccum purpurascens</name>
    <dbReference type="NCBI Taxonomy" id="105696"/>
    <lineage>
        <taxon>Eukaryota</taxon>
        <taxon>Fungi</taxon>
        <taxon>Dikarya</taxon>
        <taxon>Ascomycota</taxon>
        <taxon>Pezizomycotina</taxon>
        <taxon>Dothideomycetes</taxon>
        <taxon>Pleosporomycetidae</taxon>
        <taxon>Pleosporales</taxon>
        <taxon>Pleosporineae</taxon>
        <taxon>Didymellaceae</taxon>
        <taxon>Epicoccum</taxon>
    </lineage>
</organism>
<proteinExistence type="predicted"/>
<evidence type="ECO:0000313" key="4">
    <source>
        <dbReference type="Proteomes" id="UP000193240"/>
    </source>
</evidence>
<evidence type="ECO:0000256" key="2">
    <source>
        <dbReference type="SAM" id="MobiDB-lite"/>
    </source>
</evidence>
<gene>
    <name evidence="3" type="ORF">B5807_06793</name>
</gene>
<reference evidence="3 4" key="1">
    <citation type="journal article" date="2017" name="Genome Announc.">
        <title>Genome sequence of the saprophytic ascomycete Epicoccum nigrum ICMP 19927 strain isolated from New Zealand.</title>
        <authorList>
            <person name="Fokin M."/>
            <person name="Fleetwood D."/>
            <person name="Weir B.S."/>
            <person name="Villas-Boas S.G."/>
        </authorList>
    </citation>
    <scope>NUCLEOTIDE SEQUENCE [LARGE SCALE GENOMIC DNA]</scope>
    <source>
        <strain evidence="3 4">ICMP 19927</strain>
    </source>
</reference>
<evidence type="ECO:0000256" key="1">
    <source>
        <dbReference type="SAM" id="Coils"/>
    </source>
</evidence>
<protein>
    <submittedName>
        <fullName evidence="3">Uncharacterized protein</fullName>
    </submittedName>
</protein>
<evidence type="ECO:0000313" key="3">
    <source>
        <dbReference type="EMBL" id="OSS48887.1"/>
    </source>
</evidence>
<feature type="compositionally biased region" description="Basic and acidic residues" evidence="2">
    <location>
        <begin position="648"/>
        <end position="667"/>
    </location>
</feature>
<name>A0A1Y2M0B3_EPING</name>
<dbReference type="Proteomes" id="UP000193240">
    <property type="component" value="Unassembled WGS sequence"/>
</dbReference>
<dbReference type="EMBL" id="KZ107845">
    <property type="protein sequence ID" value="OSS48887.1"/>
    <property type="molecule type" value="Genomic_DNA"/>
</dbReference>
<feature type="coiled-coil region" evidence="1">
    <location>
        <begin position="249"/>
        <end position="388"/>
    </location>
</feature>
<dbReference type="AlphaFoldDB" id="A0A1Y2M0B3"/>
<feature type="region of interest" description="Disordered" evidence="2">
    <location>
        <begin position="625"/>
        <end position="667"/>
    </location>
</feature>
<keyword evidence="1" id="KW-0175">Coiled coil</keyword>
<accession>A0A1Y2M0B3</accession>
<feature type="coiled-coil region" evidence="1">
    <location>
        <begin position="91"/>
        <end position="118"/>
    </location>
</feature>